<feature type="domain" description="SET" evidence="3">
    <location>
        <begin position="201"/>
        <end position="385"/>
    </location>
</feature>
<dbReference type="InterPro" id="IPR046341">
    <property type="entry name" value="SET_dom_sf"/>
</dbReference>
<evidence type="ECO:0000313" key="4">
    <source>
        <dbReference type="EMBL" id="CAD9504209.1"/>
    </source>
</evidence>
<organism evidence="4">
    <name type="scientific">Zooxanthella nutricula</name>
    <dbReference type="NCBI Taxonomy" id="1333877"/>
    <lineage>
        <taxon>Eukaryota</taxon>
        <taxon>Sar</taxon>
        <taxon>Alveolata</taxon>
        <taxon>Dinophyceae</taxon>
        <taxon>Peridiniales</taxon>
        <taxon>Peridiniales incertae sedis</taxon>
        <taxon>Zooxanthella</taxon>
    </lineage>
</organism>
<evidence type="ECO:0000259" key="3">
    <source>
        <dbReference type="PROSITE" id="PS50280"/>
    </source>
</evidence>
<dbReference type="EMBL" id="HBGW01008004">
    <property type="protein sequence ID" value="CAD9504209.1"/>
    <property type="molecule type" value="Transcribed_RNA"/>
</dbReference>
<dbReference type="CDD" id="cd20071">
    <property type="entry name" value="SET_SMYD"/>
    <property type="match status" value="1"/>
</dbReference>
<sequence>MRVVAALLALVGLVAPSVGLHGAQETAGKPRPTRRGRRSPFPLYDSEDDEASSTGRGYAGVRRKIRKNRIEAEFRLAEKAQEKARRHARKSTDKGKWGPTDQGDRSTAASSTDGNNAGVKLQVRKSLRIAGQADDRSTAASSTDLDNAGVERQVRKSQRIAGQAGEGPWERPWGQASLDGNIKLEDRKVPSAGWPRKKIEEKVTVKDTTAKGRCLFAKKPFEKGDQIFVEGPMFAATPSMSPALWDYLQRLNSKQGFEWAVGYYFAALMSLEKLGEEEIRRIDDKCMDNAPGSVMKDVKYILGSDPPMLSKKIYADQLKRIVDAWYYNAFEHPTEELGFVLYDMISMSSHCCAPTAYLDWGEGNDFHVIADVDLNQGDEVTISYMCDAYLTKPYYTRQDYLRKNFGFECKCDLCKYQTILQPGRQVRLTSNGKTGTLVEFNPLWNVWAEAVHIVDQKNLAVTGLTRAKFHKNGGFKKGMMAQLEGLLQDVRYNGRAVELLKERPAWIVDIDGVRRVVEQNKFEAQKGKIKTLKQPSRLERVERLPVTLQ</sequence>
<dbReference type="SUPFAM" id="SSF82199">
    <property type="entry name" value="SET domain"/>
    <property type="match status" value="1"/>
</dbReference>
<evidence type="ECO:0000256" key="1">
    <source>
        <dbReference type="SAM" id="MobiDB-lite"/>
    </source>
</evidence>
<gene>
    <name evidence="4" type="ORF">BRAN1462_LOCUS5171</name>
</gene>
<accession>A0A7S2HZK4</accession>
<feature type="region of interest" description="Disordered" evidence="1">
    <location>
        <begin position="22"/>
        <end position="60"/>
    </location>
</feature>
<protein>
    <recommendedName>
        <fullName evidence="3">SET domain-containing protein</fullName>
    </recommendedName>
</protein>
<feature type="region of interest" description="Disordered" evidence="1">
    <location>
        <begin position="79"/>
        <end position="176"/>
    </location>
</feature>
<dbReference type="PANTHER" id="PTHR12197">
    <property type="entry name" value="HISTONE-LYSINE N-METHYLTRANSFERASE SMYD"/>
    <property type="match status" value="1"/>
</dbReference>
<dbReference type="PROSITE" id="PS50280">
    <property type="entry name" value="SET"/>
    <property type="match status" value="1"/>
</dbReference>
<keyword evidence="2" id="KW-0732">Signal</keyword>
<feature type="signal peptide" evidence="2">
    <location>
        <begin position="1"/>
        <end position="19"/>
    </location>
</feature>
<feature type="chain" id="PRO_5030750686" description="SET domain-containing protein" evidence="2">
    <location>
        <begin position="20"/>
        <end position="549"/>
    </location>
</feature>
<dbReference type="Pfam" id="PF00856">
    <property type="entry name" value="SET"/>
    <property type="match status" value="1"/>
</dbReference>
<dbReference type="InterPro" id="IPR001214">
    <property type="entry name" value="SET_dom"/>
</dbReference>
<proteinExistence type="predicted"/>
<reference evidence="4" key="1">
    <citation type="submission" date="2021-01" db="EMBL/GenBank/DDBJ databases">
        <authorList>
            <person name="Corre E."/>
            <person name="Pelletier E."/>
            <person name="Niang G."/>
            <person name="Scheremetjew M."/>
            <person name="Finn R."/>
            <person name="Kale V."/>
            <person name="Holt S."/>
            <person name="Cochrane G."/>
            <person name="Meng A."/>
            <person name="Brown T."/>
            <person name="Cohen L."/>
        </authorList>
    </citation>
    <scope>NUCLEOTIDE SEQUENCE</scope>
    <source>
        <strain evidence="4">RCC3387</strain>
    </source>
</reference>
<dbReference type="PANTHER" id="PTHR12197:SF292">
    <property type="entry name" value="SET DOMAIN-CONTAINING PROTEIN"/>
    <property type="match status" value="1"/>
</dbReference>
<dbReference type="AlphaFoldDB" id="A0A7S2HZK4"/>
<dbReference type="InterPro" id="IPR050869">
    <property type="entry name" value="H3K4_H4K5_MeTrfase"/>
</dbReference>
<dbReference type="Gene3D" id="1.10.220.160">
    <property type="match status" value="1"/>
</dbReference>
<feature type="compositionally biased region" description="Polar residues" evidence="1">
    <location>
        <begin position="105"/>
        <end position="115"/>
    </location>
</feature>
<name>A0A7S2HZK4_9DINO</name>
<dbReference type="Gene3D" id="2.170.270.10">
    <property type="entry name" value="SET domain"/>
    <property type="match status" value="1"/>
</dbReference>
<evidence type="ECO:0000256" key="2">
    <source>
        <dbReference type="SAM" id="SignalP"/>
    </source>
</evidence>